<dbReference type="RefSeq" id="XP_022132890.1">
    <property type="nucleotide sequence ID" value="XM_022277198.1"/>
</dbReference>
<dbReference type="KEGG" id="mcha:111005621"/>
<dbReference type="AlphaFoldDB" id="A0A6J1BTT2"/>
<dbReference type="GO" id="GO:0003723">
    <property type="term" value="F:RNA binding"/>
    <property type="evidence" value="ECO:0007669"/>
    <property type="project" value="InterPro"/>
</dbReference>
<name>A0A6J1BTT2_MOMCH</name>
<sequence length="591" mass="66904">MARISTRQLLHFRHATLSLPYKSISRSSSPFCSFPEPDLNPPRHNRSFSLLQSCQSIRELLQIHGHLITSGLFNHHFWANRVLLQASEFGDIVYTILIFRRIKIPNTFCINRVLKAYSLSTVPQEAVFLYFEWLGNGFRPDTYTFLSLFCACASVGCGASGRKCHGQAFKNGVDCVMVLRNSLIHMYGCCGDIELGRKVFDEMSARDLVSWNSIVTAYARIGDLHTAHDLFDEMPERNVVSWNLMIGEYLRGGNPGCAMKLFRIMVKMGIRGNSTTMVNVLGACSRSARLNEGRSVHGFMYRALMKFCIFIDTALIDLYSKCQRVSVARRVFDRMLNRNLVTWNAMVLGHCLQGNPEDGLELFEEMAAKLRERTGETDHDKKYGRDEGKREVFPDQITFIGVLCACARAGLLKDATSYFDEMINVFLVRPNFAHYWCLANVYVAAGLIQQAVEILRNMPGDNEDFSSESAIWINLLTSCRFAGDVSLGEQIANYLINTEPKNESYYRLLLNIYAVAGKWEDVTRVKLLMKEKRLGRTPGCRLIDLKEIVHRLKFGNLLQEGMEESNTVMLKLASEVSLWSNIAAGQSDIGV</sequence>
<dbReference type="Pfam" id="PF13041">
    <property type="entry name" value="PPR_2"/>
    <property type="match status" value="1"/>
</dbReference>
<dbReference type="Proteomes" id="UP000504603">
    <property type="component" value="Unplaced"/>
</dbReference>
<dbReference type="OrthoDB" id="1868351at2759"/>
<dbReference type="InterPro" id="IPR046848">
    <property type="entry name" value="E_motif"/>
</dbReference>
<dbReference type="InterPro" id="IPR046960">
    <property type="entry name" value="PPR_At4g14850-like_plant"/>
</dbReference>
<accession>A0A6J1BTT2</accession>
<evidence type="ECO:0000313" key="3">
    <source>
        <dbReference type="Proteomes" id="UP000504603"/>
    </source>
</evidence>
<dbReference type="InterPro" id="IPR011990">
    <property type="entry name" value="TPR-like_helical_dom_sf"/>
</dbReference>
<organism evidence="3 4">
    <name type="scientific">Momordica charantia</name>
    <name type="common">Bitter gourd</name>
    <name type="synonym">Balsam pear</name>
    <dbReference type="NCBI Taxonomy" id="3673"/>
    <lineage>
        <taxon>Eukaryota</taxon>
        <taxon>Viridiplantae</taxon>
        <taxon>Streptophyta</taxon>
        <taxon>Embryophyta</taxon>
        <taxon>Tracheophyta</taxon>
        <taxon>Spermatophyta</taxon>
        <taxon>Magnoliopsida</taxon>
        <taxon>eudicotyledons</taxon>
        <taxon>Gunneridae</taxon>
        <taxon>Pentapetalae</taxon>
        <taxon>rosids</taxon>
        <taxon>fabids</taxon>
        <taxon>Cucurbitales</taxon>
        <taxon>Cucurbitaceae</taxon>
        <taxon>Momordiceae</taxon>
        <taxon>Momordica</taxon>
    </lineage>
</organism>
<dbReference type="InterPro" id="IPR002885">
    <property type="entry name" value="PPR_rpt"/>
</dbReference>
<keyword evidence="1" id="KW-0677">Repeat</keyword>
<dbReference type="PROSITE" id="PS51375">
    <property type="entry name" value="PPR"/>
    <property type="match status" value="2"/>
</dbReference>
<dbReference type="PANTHER" id="PTHR47926">
    <property type="entry name" value="PENTATRICOPEPTIDE REPEAT-CONTAINING PROTEIN"/>
    <property type="match status" value="1"/>
</dbReference>
<dbReference type="GeneID" id="111005621"/>
<dbReference type="NCBIfam" id="TIGR00756">
    <property type="entry name" value="PPR"/>
    <property type="match status" value="5"/>
</dbReference>
<gene>
    <name evidence="4" type="primary">LOC111005621</name>
</gene>
<proteinExistence type="predicted"/>
<evidence type="ECO:0000313" key="4">
    <source>
        <dbReference type="RefSeq" id="XP_022132890.1"/>
    </source>
</evidence>
<dbReference type="GO" id="GO:0009451">
    <property type="term" value="P:RNA modification"/>
    <property type="evidence" value="ECO:0007669"/>
    <property type="project" value="InterPro"/>
</dbReference>
<dbReference type="Pfam" id="PF01535">
    <property type="entry name" value="PPR"/>
    <property type="match status" value="4"/>
</dbReference>
<protein>
    <submittedName>
        <fullName evidence="4">Pentatricopeptide repeat-containing protein At3g51320</fullName>
    </submittedName>
</protein>
<reference evidence="4" key="1">
    <citation type="submission" date="2025-08" db="UniProtKB">
        <authorList>
            <consortium name="RefSeq"/>
        </authorList>
    </citation>
    <scope>IDENTIFICATION</scope>
    <source>
        <strain evidence="4">OHB3-1</strain>
    </source>
</reference>
<dbReference type="FunFam" id="1.25.40.10:FF:001237">
    <property type="entry name" value="Pentatricopeptide repeat-containing protein"/>
    <property type="match status" value="1"/>
</dbReference>
<feature type="repeat" description="PPR" evidence="2">
    <location>
        <begin position="339"/>
        <end position="369"/>
    </location>
</feature>
<dbReference type="Pfam" id="PF20431">
    <property type="entry name" value="E_motif"/>
    <property type="match status" value="1"/>
</dbReference>
<keyword evidence="3" id="KW-1185">Reference proteome</keyword>
<evidence type="ECO:0000256" key="2">
    <source>
        <dbReference type="PROSITE-ProRule" id="PRU00708"/>
    </source>
</evidence>
<feature type="repeat" description="PPR" evidence="2">
    <location>
        <begin position="207"/>
        <end position="241"/>
    </location>
</feature>
<dbReference type="SUPFAM" id="SSF48452">
    <property type="entry name" value="TPR-like"/>
    <property type="match status" value="1"/>
</dbReference>
<dbReference type="PANTHER" id="PTHR47926:SF365">
    <property type="entry name" value="DYW DOMAIN-CONTAINING PROTEIN"/>
    <property type="match status" value="1"/>
</dbReference>
<dbReference type="Gene3D" id="1.25.40.10">
    <property type="entry name" value="Tetratricopeptide repeat domain"/>
    <property type="match status" value="3"/>
</dbReference>
<evidence type="ECO:0000256" key="1">
    <source>
        <dbReference type="ARBA" id="ARBA00022737"/>
    </source>
</evidence>